<reference evidence="2 3" key="1">
    <citation type="submission" date="2018-11" db="EMBL/GenBank/DDBJ databases">
        <authorList>
            <consortium name="Pathogen Informatics"/>
        </authorList>
    </citation>
    <scope>NUCLEOTIDE SEQUENCE [LARGE SCALE GENOMIC DNA]</scope>
</reference>
<gene>
    <name evidence="2" type="ORF">CGOC_LOCUS3377</name>
</gene>
<accession>A0A3P6SKL8</accession>
<evidence type="ECO:0000313" key="3">
    <source>
        <dbReference type="Proteomes" id="UP000271889"/>
    </source>
</evidence>
<evidence type="ECO:0000256" key="1">
    <source>
        <dbReference type="SAM" id="Phobius"/>
    </source>
</evidence>
<dbReference type="Proteomes" id="UP000271889">
    <property type="component" value="Unassembled WGS sequence"/>
</dbReference>
<keyword evidence="1" id="KW-0812">Transmembrane</keyword>
<keyword evidence="3" id="KW-1185">Reference proteome</keyword>
<keyword evidence="1" id="KW-0472">Membrane</keyword>
<protein>
    <submittedName>
        <fullName evidence="2">Uncharacterized protein</fullName>
    </submittedName>
</protein>
<proteinExistence type="predicted"/>
<dbReference type="EMBL" id="UYRV01008486">
    <property type="protein sequence ID" value="VDK55624.1"/>
    <property type="molecule type" value="Genomic_DNA"/>
</dbReference>
<name>A0A3P6SKL8_CYLGO</name>
<dbReference type="AlphaFoldDB" id="A0A3P6SKL8"/>
<evidence type="ECO:0000313" key="2">
    <source>
        <dbReference type="EMBL" id="VDK55624.1"/>
    </source>
</evidence>
<organism evidence="2 3">
    <name type="scientific">Cylicostephanus goldi</name>
    <name type="common">Nematode worm</name>
    <dbReference type="NCBI Taxonomy" id="71465"/>
    <lineage>
        <taxon>Eukaryota</taxon>
        <taxon>Metazoa</taxon>
        <taxon>Ecdysozoa</taxon>
        <taxon>Nematoda</taxon>
        <taxon>Chromadorea</taxon>
        <taxon>Rhabditida</taxon>
        <taxon>Rhabditina</taxon>
        <taxon>Rhabditomorpha</taxon>
        <taxon>Strongyloidea</taxon>
        <taxon>Strongylidae</taxon>
        <taxon>Cylicostephanus</taxon>
    </lineage>
</organism>
<feature type="transmembrane region" description="Helical" evidence="1">
    <location>
        <begin position="54"/>
        <end position="76"/>
    </location>
</feature>
<keyword evidence="1" id="KW-1133">Transmembrane helix</keyword>
<sequence>MALILQKLKECASEHIDEGWERSLEINEMEAVRAPLDDTPVVNFGPKDDDIGSIWTLLIALAGIIAIVAIVVYFAISR</sequence>